<gene>
    <name evidence="2" type="ORF">H2200_007066</name>
</gene>
<proteinExistence type="predicted"/>
<reference evidence="2" key="1">
    <citation type="submission" date="2022-10" db="EMBL/GenBank/DDBJ databases">
        <title>Culturing micro-colonial fungi from biological soil crusts in the Mojave desert and describing Neophaeococcomyces mojavensis, and introducing the new genera and species Taxawa tesnikishii.</title>
        <authorList>
            <person name="Kurbessoian T."/>
            <person name="Stajich J.E."/>
        </authorList>
    </citation>
    <scope>NUCLEOTIDE SEQUENCE</scope>
    <source>
        <strain evidence="2">TK_41</strain>
    </source>
</reference>
<dbReference type="Proteomes" id="UP001172673">
    <property type="component" value="Unassembled WGS sequence"/>
</dbReference>
<name>A0AA38X7N1_9EURO</name>
<feature type="chain" id="PRO_5041340052" evidence="1">
    <location>
        <begin position="20"/>
        <end position="164"/>
    </location>
</feature>
<comment type="caution">
    <text evidence="2">The sequence shown here is derived from an EMBL/GenBank/DDBJ whole genome shotgun (WGS) entry which is preliminary data.</text>
</comment>
<keyword evidence="1" id="KW-0732">Signal</keyword>
<keyword evidence="3" id="KW-1185">Reference proteome</keyword>
<dbReference type="EMBL" id="JAPDRK010000010">
    <property type="protein sequence ID" value="KAJ9608078.1"/>
    <property type="molecule type" value="Genomic_DNA"/>
</dbReference>
<sequence length="164" mass="17680">MKFFATIIAALASASLIAAGALMPRSDQSANSELANLPIGCYSTGNAPDPATACGFDVDYCNGELNGDNCARFCHCNEKYEIVCDNKYMDGCSKKKMAEGCSLPGSVTNHWWCTCNPFSKEKRQEVDAGLKPATPVIPQWQAATHPPVLEDKRDDNMALYATCG</sequence>
<protein>
    <submittedName>
        <fullName evidence="2">Uncharacterized protein</fullName>
    </submittedName>
</protein>
<accession>A0AA38X7N1</accession>
<organism evidence="2 3">
    <name type="scientific">Cladophialophora chaetospira</name>
    <dbReference type="NCBI Taxonomy" id="386627"/>
    <lineage>
        <taxon>Eukaryota</taxon>
        <taxon>Fungi</taxon>
        <taxon>Dikarya</taxon>
        <taxon>Ascomycota</taxon>
        <taxon>Pezizomycotina</taxon>
        <taxon>Eurotiomycetes</taxon>
        <taxon>Chaetothyriomycetidae</taxon>
        <taxon>Chaetothyriales</taxon>
        <taxon>Herpotrichiellaceae</taxon>
        <taxon>Cladophialophora</taxon>
    </lineage>
</organism>
<feature type="signal peptide" evidence="1">
    <location>
        <begin position="1"/>
        <end position="19"/>
    </location>
</feature>
<evidence type="ECO:0000313" key="2">
    <source>
        <dbReference type="EMBL" id="KAJ9608078.1"/>
    </source>
</evidence>
<dbReference type="AlphaFoldDB" id="A0AA38X7N1"/>
<evidence type="ECO:0000256" key="1">
    <source>
        <dbReference type="SAM" id="SignalP"/>
    </source>
</evidence>
<evidence type="ECO:0000313" key="3">
    <source>
        <dbReference type="Proteomes" id="UP001172673"/>
    </source>
</evidence>